<accession>A0A7U2EPC3</accession>
<organism evidence="1 2">
    <name type="scientific">Phaeosphaeria nodorum (strain SN15 / ATCC MYA-4574 / FGSC 10173)</name>
    <name type="common">Glume blotch fungus</name>
    <name type="synonym">Parastagonospora nodorum</name>
    <dbReference type="NCBI Taxonomy" id="321614"/>
    <lineage>
        <taxon>Eukaryota</taxon>
        <taxon>Fungi</taxon>
        <taxon>Dikarya</taxon>
        <taxon>Ascomycota</taxon>
        <taxon>Pezizomycotina</taxon>
        <taxon>Dothideomycetes</taxon>
        <taxon>Pleosporomycetidae</taxon>
        <taxon>Pleosporales</taxon>
        <taxon>Pleosporineae</taxon>
        <taxon>Phaeosphaeriaceae</taxon>
        <taxon>Parastagonospora</taxon>
    </lineage>
</organism>
<dbReference type="OrthoDB" id="3719074at2759"/>
<dbReference type="Proteomes" id="UP000663193">
    <property type="component" value="Chromosome 1"/>
</dbReference>
<dbReference type="VEuPathDB" id="FungiDB:JI435_000100"/>
<dbReference type="KEGG" id="pno:SNOG_00010"/>
<dbReference type="OMA" id="TEVTDYQ"/>
<dbReference type="EMBL" id="CP069023">
    <property type="protein sequence ID" value="QRC90497.1"/>
    <property type="molecule type" value="Genomic_DNA"/>
</dbReference>
<dbReference type="RefSeq" id="XP_001790708.1">
    <property type="nucleotide sequence ID" value="XM_001790656.1"/>
</dbReference>
<keyword evidence="2" id="KW-1185">Reference proteome</keyword>
<sequence>MATTDVQKSYRLSLNDLPTELLEHIVSSIDLNRSDRVLGHIPDDPPPNQPDPYLIRDFLASCAPLCSLSLASRRFRDIAQKHIFTAPVLGGFAFRFPNDLSHARVAYFLRTIFARPDFRRYVKQIRLCFPRSGEPADQRSDPEESNLKALPLNLVIQVVCPSRNFIEALNLPADIKEAWRSSMNLDYRYALLRILRVLLPQIERFSLSEVSSDAWLYAQDRVLNVDGIDGLNMNAKMGLPCARNLKFLKLSSLTPIRLDGLNVFPNLDTLDISIKLAGLDNHEVQHLSRLYGGSDALETFRSIRHLRLDCQIKTVGIWDFSARSGMTHILQAFPKLASLDFYAEASSEKNPFRSVRAFPHYQANIQTYPEAPLLSDYDASTGDTYWDERLYAARTEWTDYQYLVDSLVHVRPHLQFLRLPGGFWTLPGATRKPLPRFELFSQLRRLALPQAAILSTKLFNMRHPETVVGDFNLTPIDVLPPGLKYLEIFDADSELLQSRWMQVLFEEHSAGGRWPDLQEMEFLFGPPFSDEELQNLLAKSSWTEFWTLASRAAFQVHCKRDDKTPMVDM</sequence>
<protein>
    <submittedName>
        <fullName evidence="1">Uncharacterized protein</fullName>
    </submittedName>
</protein>
<name>A0A7U2EPC3_PHANO</name>
<evidence type="ECO:0000313" key="1">
    <source>
        <dbReference type="EMBL" id="QRC90497.1"/>
    </source>
</evidence>
<evidence type="ECO:0000313" key="2">
    <source>
        <dbReference type="Proteomes" id="UP000663193"/>
    </source>
</evidence>
<reference evidence="2" key="1">
    <citation type="journal article" date="2021" name="BMC Genomics">
        <title>Chromosome-level genome assembly and manually-curated proteome of model necrotroph Parastagonospora nodorum Sn15 reveals a genome-wide trove of candidate effector homologs, and redundancy of virulence-related functions within an accessory chromosome.</title>
        <authorList>
            <person name="Bertazzoni S."/>
            <person name="Jones D.A.B."/>
            <person name="Phan H.T."/>
            <person name="Tan K.-C."/>
            <person name="Hane J.K."/>
        </authorList>
    </citation>
    <scope>NUCLEOTIDE SEQUENCE [LARGE SCALE GENOMIC DNA]</scope>
    <source>
        <strain evidence="2">SN15 / ATCC MYA-4574 / FGSC 10173)</strain>
    </source>
</reference>
<dbReference type="AlphaFoldDB" id="A0A7U2EPC3"/>
<gene>
    <name evidence="1" type="ORF">JI435_000100</name>
</gene>
<proteinExistence type="predicted"/>